<dbReference type="AlphaFoldDB" id="A0ABD2HTP6"/>
<evidence type="ECO:0000256" key="5">
    <source>
        <dbReference type="ARBA" id="ARBA00022490"/>
    </source>
</evidence>
<feature type="domain" description="Rab3GAP catalytic subunit conserved" evidence="6">
    <location>
        <begin position="1"/>
        <end position="40"/>
    </location>
</feature>
<dbReference type="InterPro" id="IPR045700">
    <property type="entry name" value="Rab3GAP1"/>
</dbReference>
<protein>
    <recommendedName>
        <fullName evidence="3">Rab3 GTPase-activating protein catalytic subunit</fullName>
    </recommendedName>
</protein>
<organism evidence="7 8">
    <name type="scientific">Heterodera schachtii</name>
    <name type="common">Sugarbeet cyst nematode worm</name>
    <name type="synonym">Tylenchus schachtii</name>
    <dbReference type="NCBI Taxonomy" id="97005"/>
    <lineage>
        <taxon>Eukaryota</taxon>
        <taxon>Metazoa</taxon>
        <taxon>Ecdysozoa</taxon>
        <taxon>Nematoda</taxon>
        <taxon>Chromadorea</taxon>
        <taxon>Rhabditida</taxon>
        <taxon>Tylenchina</taxon>
        <taxon>Tylenchomorpha</taxon>
        <taxon>Tylenchoidea</taxon>
        <taxon>Heteroderidae</taxon>
        <taxon>Heteroderinae</taxon>
        <taxon>Heterodera</taxon>
    </lineage>
</organism>
<dbReference type="GO" id="GO:0005096">
    <property type="term" value="F:GTPase activator activity"/>
    <property type="evidence" value="ECO:0007669"/>
    <property type="project" value="UniProtKB-KW"/>
</dbReference>
<dbReference type="Pfam" id="PF13890">
    <property type="entry name" value="Rab3-GTPase_cat"/>
    <property type="match status" value="1"/>
</dbReference>
<dbReference type="GO" id="GO:0005737">
    <property type="term" value="C:cytoplasm"/>
    <property type="evidence" value="ECO:0007669"/>
    <property type="project" value="UniProtKB-SubCell"/>
</dbReference>
<evidence type="ECO:0000256" key="4">
    <source>
        <dbReference type="ARBA" id="ARBA00022468"/>
    </source>
</evidence>
<name>A0ABD2HTP6_HETSC</name>
<keyword evidence="4" id="KW-0343">GTPase activation</keyword>
<evidence type="ECO:0000256" key="2">
    <source>
        <dbReference type="ARBA" id="ARBA00008856"/>
    </source>
</evidence>
<proteinExistence type="inferred from homology"/>
<evidence type="ECO:0000313" key="7">
    <source>
        <dbReference type="EMBL" id="KAL3068321.1"/>
    </source>
</evidence>
<evidence type="ECO:0000259" key="6">
    <source>
        <dbReference type="Pfam" id="PF13890"/>
    </source>
</evidence>
<comment type="similarity">
    <text evidence="2">Belongs to the Rab3-GAP catalytic subunit family.</text>
</comment>
<keyword evidence="5" id="KW-0963">Cytoplasm</keyword>
<comment type="subcellular location">
    <subcellularLocation>
        <location evidence="1">Cytoplasm</location>
    </subcellularLocation>
</comment>
<comment type="caution">
    <text evidence="7">The sequence shown here is derived from an EMBL/GenBank/DDBJ whole genome shotgun (WGS) entry which is preliminary data.</text>
</comment>
<reference evidence="7 8" key="1">
    <citation type="submission" date="2024-10" db="EMBL/GenBank/DDBJ databases">
        <authorList>
            <person name="Kim D."/>
        </authorList>
    </citation>
    <scope>NUCLEOTIDE SEQUENCE [LARGE SCALE GENOMIC DNA]</scope>
    <source>
        <strain evidence="7">Taebaek</strain>
    </source>
</reference>
<evidence type="ECO:0000256" key="1">
    <source>
        <dbReference type="ARBA" id="ARBA00004496"/>
    </source>
</evidence>
<gene>
    <name evidence="7" type="ORF">niasHS_015534</name>
</gene>
<evidence type="ECO:0000313" key="8">
    <source>
        <dbReference type="Proteomes" id="UP001620645"/>
    </source>
</evidence>
<sequence length="111" mass="12936">MKIAGNFWQETWDSARAIPATQQQRLFNETREVEQILQYFANISAECWDLIEPKFEKLFNDLNMTTKTGDMDAYFDVSHSLRTSLREARAPAGGPSVQDQIEMNCRQRQQM</sequence>
<dbReference type="PANTHER" id="PTHR21422">
    <property type="entry name" value="RAB3 GTPASE-ACTIVATING PROTEIN CATALYTIC SUBUNIT"/>
    <property type="match status" value="1"/>
</dbReference>
<accession>A0ABD2HTP6</accession>
<dbReference type="InterPro" id="IPR026147">
    <property type="entry name" value="Rab3GAP1_conserved"/>
</dbReference>
<keyword evidence="8" id="KW-1185">Reference proteome</keyword>
<dbReference type="Proteomes" id="UP001620645">
    <property type="component" value="Unassembled WGS sequence"/>
</dbReference>
<dbReference type="PANTHER" id="PTHR21422:SF9">
    <property type="entry name" value="RAB3 GTPASE-ACTIVATING PROTEIN CATALYTIC SUBUNIT"/>
    <property type="match status" value="1"/>
</dbReference>
<evidence type="ECO:0000256" key="3">
    <source>
        <dbReference type="ARBA" id="ARBA00015817"/>
    </source>
</evidence>
<dbReference type="EMBL" id="JBICCN010000444">
    <property type="protein sequence ID" value="KAL3068321.1"/>
    <property type="molecule type" value="Genomic_DNA"/>
</dbReference>